<dbReference type="EMBL" id="JAOPKA010000015">
    <property type="protein sequence ID" value="MCU4743459.1"/>
    <property type="molecule type" value="Genomic_DNA"/>
</dbReference>
<dbReference type="RefSeq" id="WP_338005278.1">
    <property type="nucleotide sequence ID" value="NZ_JAOPKA010000015.1"/>
</dbReference>
<reference evidence="2" key="1">
    <citation type="submission" date="2022-09" db="EMBL/GenBank/DDBJ databases">
        <title>Enrichment on poylsaccharides allowed isolation of novel metabolic and taxonomic groups of Haloarchaea.</title>
        <authorList>
            <person name="Sorokin D.Y."/>
            <person name="Elcheninov A.G."/>
            <person name="Khizhniak T.V."/>
            <person name="Kolganova T.V."/>
            <person name="Kublanov I.V."/>
        </authorList>
    </citation>
    <scope>NUCLEOTIDE SEQUENCE</scope>
    <source>
        <strain evidence="2">AArc-xg1-1</strain>
    </source>
</reference>
<name>A0AAP2Z3P4_9EURY</name>
<evidence type="ECO:0000313" key="2">
    <source>
        <dbReference type="EMBL" id="MCU4743459.1"/>
    </source>
</evidence>
<evidence type="ECO:0000313" key="3">
    <source>
        <dbReference type="Proteomes" id="UP001321018"/>
    </source>
</evidence>
<proteinExistence type="predicted"/>
<feature type="compositionally biased region" description="Acidic residues" evidence="1">
    <location>
        <begin position="42"/>
        <end position="59"/>
    </location>
</feature>
<protein>
    <submittedName>
        <fullName evidence="2">Uncharacterized protein</fullName>
    </submittedName>
</protein>
<sequence>MSKREYQLKDGITKVHRSGLVLSEGETIEAYPDILNDHDDVLEPVDGEDDNEDSEESDE</sequence>
<comment type="caution">
    <text evidence="2">The sequence shown here is derived from an EMBL/GenBank/DDBJ whole genome shotgun (WGS) entry which is preliminary data.</text>
</comment>
<evidence type="ECO:0000256" key="1">
    <source>
        <dbReference type="SAM" id="MobiDB-lite"/>
    </source>
</evidence>
<dbReference type="Proteomes" id="UP001321018">
    <property type="component" value="Unassembled WGS sequence"/>
</dbReference>
<feature type="region of interest" description="Disordered" evidence="1">
    <location>
        <begin position="35"/>
        <end position="59"/>
    </location>
</feature>
<dbReference type="AlphaFoldDB" id="A0AAP2Z3P4"/>
<gene>
    <name evidence="2" type="ORF">OB960_18900</name>
</gene>
<organism evidence="2 3">
    <name type="scientific">Natronoglomus mannanivorans</name>
    <dbReference type="NCBI Taxonomy" id="2979990"/>
    <lineage>
        <taxon>Archaea</taxon>
        <taxon>Methanobacteriati</taxon>
        <taxon>Methanobacteriota</taxon>
        <taxon>Stenosarchaea group</taxon>
        <taxon>Halobacteria</taxon>
        <taxon>Halobacteriales</taxon>
        <taxon>Natrialbaceae</taxon>
        <taxon>Natronoglomus</taxon>
    </lineage>
</organism>
<accession>A0AAP2Z3P4</accession>